<dbReference type="Gene3D" id="3.40.50.720">
    <property type="entry name" value="NAD(P)-binding Rossmann-like Domain"/>
    <property type="match status" value="1"/>
</dbReference>
<name>A0A2S4L473_9HYPO</name>
<evidence type="ECO:0000256" key="1">
    <source>
        <dbReference type="ARBA" id="ARBA00006328"/>
    </source>
</evidence>
<evidence type="ECO:0000256" key="2">
    <source>
        <dbReference type="ARBA" id="ARBA00022857"/>
    </source>
</evidence>
<comment type="caution">
    <text evidence="4">The sequence shown here is derived from an EMBL/GenBank/DDBJ whole genome shotgun (WGS) entry which is preliminary data.</text>
</comment>
<dbReference type="OrthoDB" id="300709at2759"/>
<evidence type="ECO:0000259" key="3">
    <source>
        <dbReference type="Pfam" id="PF05368"/>
    </source>
</evidence>
<reference evidence="4 5" key="1">
    <citation type="submission" date="2018-01" db="EMBL/GenBank/DDBJ databases">
        <title>Harnessing the power of phylogenomics to disentangle the directionality and signatures of interkingdom host jumping in the parasitic fungal genus Tolypocladium.</title>
        <authorList>
            <person name="Quandt C.A."/>
            <person name="Patterson W."/>
            <person name="Spatafora J.W."/>
        </authorList>
    </citation>
    <scope>NUCLEOTIDE SEQUENCE [LARGE SCALE GENOMIC DNA]</scope>
    <source>
        <strain evidence="4 5">NRBC 100945</strain>
    </source>
</reference>
<organism evidence="4 5">
    <name type="scientific">Tolypocladium paradoxum</name>
    <dbReference type="NCBI Taxonomy" id="94208"/>
    <lineage>
        <taxon>Eukaryota</taxon>
        <taxon>Fungi</taxon>
        <taxon>Dikarya</taxon>
        <taxon>Ascomycota</taxon>
        <taxon>Pezizomycotina</taxon>
        <taxon>Sordariomycetes</taxon>
        <taxon>Hypocreomycetidae</taxon>
        <taxon>Hypocreales</taxon>
        <taxon>Ophiocordycipitaceae</taxon>
        <taxon>Tolypocladium</taxon>
    </lineage>
</organism>
<dbReference type="AlphaFoldDB" id="A0A2S4L473"/>
<gene>
    <name evidence="4" type="ORF">TPAR_02557</name>
</gene>
<dbReference type="CDD" id="cd05251">
    <property type="entry name" value="NmrA_like_SDR_a"/>
    <property type="match status" value="1"/>
</dbReference>
<protein>
    <submittedName>
        <fullName evidence="4">NmrA family protein</fullName>
    </submittedName>
</protein>
<dbReference type="PANTHER" id="PTHR42748:SF7">
    <property type="entry name" value="NMRA LIKE REDOX SENSOR 1-RELATED"/>
    <property type="match status" value="1"/>
</dbReference>
<dbReference type="Proteomes" id="UP000237481">
    <property type="component" value="Unassembled WGS sequence"/>
</dbReference>
<proteinExistence type="inferred from homology"/>
<evidence type="ECO:0000313" key="4">
    <source>
        <dbReference type="EMBL" id="POR37239.1"/>
    </source>
</evidence>
<comment type="similarity">
    <text evidence="1">Belongs to the NmrA-type oxidoreductase family.</text>
</comment>
<dbReference type="GO" id="GO:0005634">
    <property type="term" value="C:nucleus"/>
    <property type="evidence" value="ECO:0007669"/>
    <property type="project" value="TreeGrafter"/>
</dbReference>
<dbReference type="Gene3D" id="3.90.25.10">
    <property type="entry name" value="UDP-galactose 4-epimerase, domain 1"/>
    <property type="match status" value="1"/>
</dbReference>
<dbReference type="InterPro" id="IPR008030">
    <property type="entry name" value="NmrA-like"/>
</dbReference>
<dbReference type="InterPro" id="IPR051164">
    <property type="entry name" value="NmrA-like_oxidored"/>
</dbReference>
<dbReference type="STRING" id="94208.A0A2S4L473"/>
<dbReference type="EMBL" id="PKSG01000268">
    <property type="protein sequence ID" value="POR37239.1"/>
    <property type="molecule type" value="Genomic_DNA"/>
</dbReference>
<dbReference type="SUPFAM" id="SSF51735">
    <property type="entry name" value="NAD(P)-binding Rossmann-fold domains"/>
    <property type="match status" value="1"/>
</dbReference>
<keyword evidence="2" id="KW-0521">NADP</keyword>
<accession>A0A2S4L473</accession>
<evidence type="ECO:0000313" key="5">
    <source>
        <dbReference type="Proteomes" id="UP000237481"/>
    </source>
</evidence>
<keyword evidence="5" id="KW-1185">Reference proteome</keyword>
<feature type="domain" description="NmrA-like" evidence="3">
    <location>
        <begin position="5"/>
        <end position="284"/>
    </location>
</feature>
<dbReference type="PANTHER" id="PTHR42748">
    <property type="entry name" value="NITROGEN METABOLITE REPRESSION PROTEIN NMRA FAMILY MEMBER"/>
    <property type="match status" value="1"/>
</dbReference>
<dbReference type="Pfam" id="PF05368">
    <property type="entry name" value="NmrA"/>
    <property type="match status" value="1"/>
</dbReference>
<dbReference type="InterPro" id="IPR036291">
    <property type="entry name" value="NAD(P)-bd_dom_sf"/>
</dbReference>
<sequence>MSAAKFITVYGATGTQGGSVINSLLQNKSHGFSLRAISRNPESDKAKALAARGVEVVKGDGFVKEQMVEAFKGSWGAFVNTNGADPALHQPGGLSESDLGKLIVDAAFEAGVQHFVYSGMASASMTTNGAVPSQGFDEKYAVGEHAKSRGFKSVAIVSPGWYMENHAVPEIADILGGFPFNADDEGFLTLHVPRWGGNDEIPFIAIEDDYGDFVHGVFLHPEAYNGRFIQAISETAKPEKLVDEFQKITGKKSRYVPVEDWRSVETYGSPEIETVKTMFGFCQHSGGRYFGEVNNIGPAREIKAKVAAAKGLPAGEGALMTLEKFMGKHFSA</sequence>